<dbReference type="RefSeq" id="WP_115936915.1">
    <property type="nucleotide sequence ID" value="NZ_QRDW01000005.1"/>
</dbReference>
<feature type="domain" description="HD" evidence="4">
    <location>
        <begin position="542"/>
        <end position="664"/>
    </location>
</feature>
<evidence type="ECO:0000259" key="2">
    <source>
        <dbReference type="PROSITE" id="PS50112"/>
    </source>
</evidence>
<dbReference type="CDD" id="cd00130">
    <property type="entry name" value="PAS"/>
    <property type="match status" value="1"/>
</dbReference>
<dbReference type="PANTHER" id="PTHR43155:SF2">
    <property type="entry name" value="CYCLIC DI-GMP PHOSPHODIESTERASE PA4108"/>
    <property type="match status" value="1"/>
</dbReference>
<evidence type="ECO:0000259" key="5">
    <source>
        <dbReference type="PROSITE" id="PS51832"/>
    </source>
</evidence>
<dbReference type="GO" id="GO:0006355">
    <property type="term" value="P:regulation of DNA-templated transcription"/>
    <property type="evidence" value="ECO:0007669"/>
    <property type="project" value="InterPro"/>
</dbReference>
<accession>A0A3D9HJP9</accession>
<feature type="domain" description="HD-GYP" evidence="5">
    <location>
        <begin position="520"/>
        <end position="715"/>
    </location>
</feature>
<keyword evidence="1" id="KW-0472">Membrane</keyword>
<dbReference type="GO" id="GO:0016740">
    <property type="term" value="F:transferase activity"/>
    <property type="evidence" value="ECO:0007669"/>
    <property type="project" value="UniProtKB-KW"/>
</dbReference>
<keyword evidence="6" id="KW-0808">Transferase</keyword>
<dbReference type="PANTHER" id="PTHR43155">
    <property type="entry name" value="CYCLIC DI-GMP PHOSPHODIESTERASE PA4108-RELATED"/>
    <property type="match status" value="1"/>
</dbReference>
<dbReference type="InterPro" id="IPR000014">
    <property type="entry name" value="PAS"/>
</dbReference>
<proteinExistence type="predicted"/>
<gene>
    <name evidence="6" type="ORF">DFP90_10526</name>
</gene>
<feature type="domain" description="PAS" evidence="2">
    <location>
        <begin position="212"/>
        <end position="282"/>
    </location>
</feature>
<feature type="transmembrane region" description="Helical" evidence="1">
    <location>
        <begin position="181"/>
        <end position="202"/>
    </location>
</feature>
<evidence type="ECO:0000313" key="6">
    <source>
        <dbReference type="EMBL" id="RED49655.1"/>
    </source>
</evidence>
<keyword evidence="7" id="KW-1185">Reference proteome</keyword>
<evidence type="ECO:0000259" key="4">
    <source>
        <dbReference type="PROSITE" id="PS51831"/>
    </source>
</evidence>
<evidence type="ECO:0000259" key="3">
    <source>
        <dbReference type="PROSITE" id="PS50113"/>
    </source>
</evidence>
<dbReference type="SUPFAM" id="SSF55785">
    <property type="entry name" value="PYP-like sensor domain (PAS domain)"/>
    <property type="match status" value="1"/>
</dbReference>
<dbReference type="InterPro" id="IPR006674">
    <property type="entry name" value="HD_domain"/>
</dbReference>
<dbReference type="InterPro" id="IPR006675">
    <property type="entry name" value="HDIG_dom"/>
</dbReference>
<dbReference type="PROSITE" id="PS50112">
    <property type="entry name" value="PAS"/>
    <property type="match status" value="1"/>
</dbReference>
<dbReference type="AlphaFoldDB" id="A0A3D9HJP9"/>
<dbReference type="InterPro" id="IPR013767">
    <property type="entry name" value="PAS_fold"/>
</dbReference>
<dbReference type="SUPFAM" id="SSF55781">
    <property type="entry name" value="GAF domain-like"/>
    <property type="match status" value="1"/>
</dbReference>
<dbReference type="Proteomes" id="UP000256845">
    <property type="component" value="Unassembled WGS sequence"/>
</dbReference>
<dbReference type="PROSITE" id="PS50113">
    <property type="entry name" value="PAC"/>
    <property type="match status" value="1"/>
</dbReference>
<name>A0A3D9HJP9_9PROT</name>
<dbReference type="EMBL" id="QRDW01000005">
    <property type="protein sequence ID" value="RED49655.1"/>
    <property type="molecule type" value="Genomic_DNA"/>
</dbReference>
<feature type="domain" description="PAC" evidence="3">
    <location>
        <begin position="285"/>
        <end position="337"/>
    </location>
</feature>
<dbReference type="NCBIfam" id="TIGR00229">
    <property type="entry name" value="sensory_box"/>
    <property type="match status" value="1"/>
</dbReference>
<keyword evidence="1" id="KW-1133">Transmembrane helix</keyword>
<evidence type="ECO:0000313" key="7">
    <source>
        <dbReference type="Proteomes" id="UP000256845"/>
    </source>
</evidence>
<dbReference type="GO" id="GO:0008081">
    <property type="term" value="F:phosphoric diester hydrolase activity"/>
    <property type="evidence" value="ECO:0007669"/>
    <property type="project" value="UniProtKB-ARBA"/>
</dbReference>
<protein>
    <submittedName>
        <fullName evidence="6">PAS domain S-box-containing protein/putative nucleotidyltransferase with HDIG domain</fullName>
    </submittedName>
</protein>
<evidence type="ECO:0000256" key="1">
    <source>
        <dbReference type="SAM" id="Phobius"/>
    </source>
</evidence>
<dbReference type="InterPro" id="IPR000700">
    <property type="entry name" value="PAS-assoc_C"/>
</dbReference>
<dbReference type="SMART" id="SM00091">
    <property type="entry name" value="PAS"/>
    <property type="match status" value="1"/>
</dbReference>
<dbReference type="PROSITE" id="PS51832">
    <property type="entry name" value="HD_GYP"/>
    <property type="match status" value="1"/>
</dbReference>
<dbReference type="CDD" id="cd00077">
    <property type="entry name" value="HDc"/>
    <property type="match status" value="1"/>
</dbReference>
<dbReference type="SUPFAM" id="SSF109604">
    <property type="entry name" value="HD-domain/PDEase-like"/>
    <property type="match status" value="1"/>
</dbReference>
<dbReference type="InterPro" id="IPR029016">
    <property type="entry name" value="GAF-like_dom_sf"/>
</dbReference>
<dbReference type="Gene3D" id="3.30.450.20">
    <property type="entry name" value="PAS domain"/>
    <property type="match status" value="1"/>
</dbReference>
<dbReference type="InterPro" id="IPR035965">
    <property type="entry name" value="PAS-like_dom_sf"/>
</dbReference>
<dbReference type="PROSITE" id="PS51831">
    <property type="entry name" value="HD"/>
    <property type="match status" value="1"/>
</dbReference>
<dbReference type="Gene3D" id="1.10.3210.10">
    <property type="entry name" value="Hypothetical protein af1432"/>
    <property type="match status" value="1"/>
</dbReference>
<dbReference type="InterPro" id="IPR037522">
    <property type="entry name" value="HD_GYP_dom"/>
</dbReference>
<reference evidence="6 7" key="1">
    <citation type="submission" date="2018-07" db="EMBL/GenBank/DDBJ databases">
        <title>Genomic Encyclopedia of Type Strains, Phase III (KMG-III): the genomes of soil and plant-associated and newly described type strains.</title>
        <authorList>
            <person name="Whitman W."/>
        </authorList>
    </citation>
    <scope>NUCLEOTIDE SEQUENCE [LARGE SCALE GENOMIC DNA]</scope>
    <source>
        <strain evidence="6 7">CECT 8488</strain>
    </source>
</reference>
<dbReference type="OrthoDB" id="9176789at2"/>
<dbReference type="SMART" id="SM00471">
    <property type="entry name" value="HDc"/>
    <property type="match status" value="1"/>
</dbReference>
<dbReference type="Pfam" id="PF00989">
    <property type="entry name" value="PAS"/>
    <property type="match status" value="1"/>
</dbReference>
<keyword evidence="1" id="KW-0812">Transmembrane</keyword>
<dbReference type="Gene3D" id="3.30.450.40">
    <property type="match status" value="1"/>
</dbReference>
<dbReference type="InterPro" id="IPR003607">
    <property type="entry name" value="HD/PDEase_dom"/>
</dbReference>
<dbReference type="Pfam" id="PF13487">
    <property type="entry name" value="HD_5"/>
    <property type="match status" value="1"/>
</dbReference>
<sequence>MQRFITLLLLNLAVTFAVGTTIFILLYDTAFEQNANRLRTMVENRKQMIQAVMVHGVNNHKETPDTAREDTLSQIRNAHSSFESFGLTGEFTVAEQIEDQIRFIFRQRHSGIEVPKAITVDSADTSPMQRALNGESGTMIGIDYYGHEVLAAYTPIPSLGIGLVSKIDIDEIRAPFVKDALLGLVLSAALIAVATVAFIRIASPINRRIIDSENLYRRLVEEQVGLVCRSNREGIIAFANESYCQYFGQKTGNLLGTSFLDQIPEDRREEVQERLKVMEPDDAGLVYEHEVIDRDGNVKWMQWNDTLLPGKTRDQDQIISVGLDITEKKLAEQKLLRISRTKMVLMASNELISQSDSPEELFAHVGRILLEIGGYPNAWFARPDRNGAIRPTRVQIPEEESIPAQTFCWYAAYHLEEIYGRQITSPLIIRQGNPPEEHLDFVEVGRLFGYRSHLLLPLTIDGLPVSFLHLHSGKESAFEADEMELLEVLRKEITFALNAMKLREKQRDAEILVRASEIKLERSLFDTVSALANIIEQRDPYTAGHQRNVSQLAVAIARKIGLPDNNIKAIQMGGIIHDIGKISVPIELLTKPGKLTDTEMALIKAHAQNGYEIIKNIEFEGPVAEIVRQHHERLDGSGYPLGLSGDQICLEAKVIAVADSVDAIVSHRPYRPGRSLTTAIEEIEKHSGQWYDPEIVKACVDLIEKDGFYSKQNDNRSLLSFYRKKPA</sequence>
<feature type="transmembrane region" description="Helical" evidence="1">
    <location>
        <begin position="6"/>
        <end position="27"/>
    </location>
</feature>
<organism evidence="6 7">
    <name type="scientific">Aestuariispira insulae</name>
    <dbReference type="NCBI Taxonomy" id="1461337"/>
    <lineage>
        <taxon>Bacteria</taxon>
        <taxon>Pseudomonadati</taxon>
        <taxon>Pseudomonadota</taxon>
        <taxon>Alphaproteobacteria</taxon>
        <taxon>Rhodospirillales</taxon>
        <taxon>Kiloniellaceae</taxon>
        <taxon>Aestuariispira</taxon>
    </lineage>
</organism>
<comment type="caution">
    <text evidence="6">The sequence shown here is derived from an EMBL/GenBank/DDBJ whole genome shotgun (WGS) entry which is preliminary data.</text>
</comment>
<dbReference type="NCBIfam" id="TIGR00277">
    <property type="entry name" value="HDIG"/>
    <property type="match status" value="1"/>
</dbReference>